<feature type="domain" description="TonB-dependent receptor plug" evidence="11">
    <location>
        <begin position="92"/>
        <end position="196"/>
    </location>
</feature>
<evidence type="ECO:0000259" key="10">
    <source>
        <dbReference type="Pfam" id="PF00593"/>
    </source>
</evidence>
<dbReference type="SUPFAM" id="SSF49464">
    <property type="entry name" value="Carboxypeptidase regulatory domain-like"/>
    <property type="match status" value="1"/>
</dbReference>
<keyword evidence="6 8" id="KW-0472">Membrane</keyword>
<dbReference type="Pfam" id="PF07715">
    <property type="entry name" value="Plug"/>
    <property type="match status" value="1"/>
</dbReference>
<evidence type="ECO:0000256" key="7">
    <source>
        <dbReference type="ARBA" id="ARBA00023237"/>
    </source>
</evidence>
<dbReference type="FunFam" id="2.60.40.1120:FF:000003">
    <property type="entry name" value="Outer membrane protein Omp121"/>
    <property type="match status" value="1"/>
</dbReference>
<dbReference type="InterPro" id="IPR023996">
    <property type="entry name" value="TonB-dep_OMP_SusC/RagA"/>
</dbReference>
<evidence type="ECO:0000256" key="1">
    <source>
        <dbReference type="ARBA" id="ARBA00004571"/>
    </source>
</evidence>
<evidence type="ECO:0000256" key="6">
    <source>
        <dbReference type="ARBA" id="ARBA00023136"/>
    </source>
</evidence>
<evidence type="ECO:0000256" key="3">
    <source>
        <dbReference type="ARBA" id="ARBA00022452"/>
    </source>
</evidence>
<evidence type="ECO:0000256" key="8">
    <source>
        <dbReference type="PROSITE-ProRule" id="PRU01360"/>
    </source>
</evidence>
<dbReference type="EMBL" id="AYUF01000492">
    <property type="protein sequence ID" value="ETK01031.1"/>
    <property type="molecule type" value="Genomic_DNA"/>
</dbReference>
<evidence type="ECO:0000313" key="12">
    <source>
        <dbReference type="EMBL" id="ETK01031.1"/>
    </source>
</evidence>
<reference evidence="12 13" key="1">
    <citation type="submission" date="2013-11" db="EMBL/GenBank/DDBJ databases">
        <title>Single cell genomics of uncultured Tannerella BU063 (oral taxon 286).</title>
        <authorList>
            <person name="Beall C.J."/>
            <person name="Campbell A.G."/>
            <person name="Griffen A.L."/>
            <person name="Podar M."/>
            <person name="Leys E.J."/>
        </authorList>
    </citation>
    <scope>NUCLEOTIDE SEQUENCE [LARGE SCALE GENOMIC DNA]</scope>
    <source>
        <strain evidence="12">Cell 2</strain>
    </source>
</reference>
<dbReference type="Gene3D" id="2.60.40.1120">
    <property type="entry name" value="Carboxypeptidase-like, regulatory domain"/>
    <property type="match status" value="1"/>
</dbReference>
<comment type="caution">
    <text evidence="12">The sequence shown here is derived from an EMBL/GenBank/DDBJ whole genome shotgun (WGS) entry which is preliminary data.</text>
</comment>
<proteinExistence type="inferred from homology"/>
<evidence type="ECO:0000259" key="11">
    <source>
        <dbReference type="Pfam" id="PF07715"/>
    </source>
</evidence>
<accession>W2C3K4</accession>
<keyword evidence="5 9" id="KW-0798">TonB box</keyword>
<keyword evidence="3 8" id="KW-1134">Transmembrane beta strand</keyword>
<dbReference type="GO" id="GO:0009279">
    <property type="term" value="C:cell outer membrane"/>
    <property type="evidence" value="ECO:0007669"/>
    <property type="project" value="UniProtKB-SubCell"/>
</dbReference>
<dbReference type="InterPro" id="IPR000531">
    <property type="entry name" value="Beta-barrel_TonB"/>
</dbReference>
<keyword evidence="4 8" id="KW-0812">Transmembrane</keyword>
<dbReference type="AlphaFoldDB" id="W2C3K4"/>
<dbReference type="Pfam" id="PF13715">
    <property type="entry name" value="CarbopepD_reg_2"/>
    <property type="match status" value="1"/>
</dbReference>
<dbReference type="NCBIfam" id="TIGR04056">
    <property type="entry name" value="OMP_RagA_SusC"/>
    <property type="match status" value="1"/>
</dbReference>
<dbReference type="Gene3D" id="2.170.130.10">
    <property type="entry name" value="TonB-dependent receptor, plug domain"/>
    <property type="match status" value="1"/>
</dbReference>
<dbReference type="SUPFAM" id="SSF56935">
    <property type="entry name" value="Porins"/>
    <property type="match status" value="1"/>
</dbReference>
<dbReference type="Pfam" id="PF00593">
    <property type="entry name" value="TonB_dep_Rec_b-barrel"/>
    <property type="match status" value="1"/>
</dbReference>
<gene>
    <name evidence="12" type="ORF">N425_12070</name>
</gene>
<dbReference type="InterPro" id="IPR036942">
    <property type="entry name" value="Beta-barrel_TonB_sf"/>
</dbReference>
<evidence type="ECO:0000256" key="2">
    <source>
        <dbReference type="ARBA" id="ARBA00022448"/>
    </source>
</evidence>
<dbReference type="InterPro" id="IPR012910">
    <property type="entry name" value="Plug_dom"/>
</dbReference>
<keyword evidence="2 8" id="KW-0813">Transport</keyword>
<dbReference type="InterPro" id="IPR023997">
    <property type="entry name" value="TonB-dep_OMP_SusC/RagA_CS"/>
</dbReference>
<evidence type="ECO:0000256" key="5">
    <source>
        <dbReference type="ARBA" id="ARBA00023077"/>
    </source>
</evidence>
<dbReference type="Proteomes" id="UP000018837">
    <property type="component" value="Unassembled WGS sequence"/>
</dbReference>
<protein>
    <submittedName>
        <fullName evidence="12">TonB-linked outer membrane protein</fullName>
    </submittedName>
</protein>
<feature type="domain" description="TonB-dependent receptor-like beta-barrel" evidence="10">
    <location>
        <begin position="386"/>
        <end position="1013"/>
    </location>
</feature>
<dbReference type="InterPro" id="IPR039426">
    <property type="entry name" value="TonB-dep_rcpt-like"/>
</dbReference>
<sequence length="1061" mass="118683">MHGVIVDDKGEAIIGASVLEKGTSNGTITDADGKFTLRAKAGARLVISYIGYRTQEVTASATMRIVLHEDSELLNEVVVVGYGTQKKVNLTGAVATVDIGKTLEARPYSDVSKALQGAVSGLSVVNSSGQLGAAPTMTIRGVGTLSNSAQSAPFILVDGVPMDDLSLLNTQDIQSVSVLKDAASTSIYGARAAFGVILITTKSASKTDRTTVNYTNNIAWETPTILPNYPDVPTQLRALIEANDRAGDESELFGMYLKQMLPDAEKWRDRNNGRKTGYREMVLGEDFTLDKNGVGSYFADWDMVNIMFRKWRPSQSHNVSVQGTSGKTSYYMSVGYNHDEGVMKFNPEKLNKWTTMLNVTTDLTDWLQVGARFSYSNKGMTGPATRRTTYQYMWRWGSFFGPYGTYKGTDFRNDIAYRKQAGDRIENDAFTRLGGFLKATLAKGLTLNADYTFNVLNRNRRIAEVPLKGWNSWGGKLDDIVYYTTSSNLEERSIVDRSYVFNLYGNYLLDVQDAHHFNFMLGANAESGELDMHSSTRNDLLAAGMPEFNLANGDQFVDGSHSHWATAGYFGRVNYDYKGIWLLELNGRYDGSSRFPSNSRWAFFPSISGGWRISEQSFFEPIRRTINNMKLRASYGEIGNQAVGDNMFISTIGKRNDEKGKTSDKEDDVIHWLGQGGDLVVAYGMPKLVSSKLRWERIQTLDVGADFGFLDNSLNISFDWYQRTTRDMLAPGRTVPQVLGANPPYVNAGVLRTRGWELNIDWRHRFNEVTVYANANLGDYTTTIVEWDNDTKLLNSNYSGKRYGDIWGFETDRYFTKEDFNADRTYKSGVASQKGLESGKFTYGPGDIKFKDLNGDGKIDGGKGTADDHGDLKVIGNTTPRYQYGFHLGGEWRNFDVDLFFQGVGKRDVWTQSAFVMPFMRGADALYANQTSYWTEKNPDQNADFPRLFPGNASRGTISVLEQGRNNFYPQTKYLVNMAYLRFKNLTVGYTLPQTLTRKAHIQKVRVYFSGSNIMEIIKRSKAPVDPEVNDKEEGAALGNATWGRIDPMYRTFSFGLQLTL</sequence>
<comment type="similarity">
    <text evidence="8 9">Belongs to the TonB-dependent receptor family.</text>
</comment>
<dbReference type="InterPro" id="IPR008969">
    <property type="entry name" value="CarboxyPept-like_regulatory"/>
</dbReference>
<evidence type="ECO:0000256" key="9">
    <source>
        <dbReference type="RuleBase" id="RU003357"/>
    </source>
</evidence>
<dbReference type="PATRIC" id="fig|1411148.3.peg.1992"/>
<keyword evidence="7 8" id="KW-0998">Cell outer membrane</keyword>
<name>W2C3K4_9BACT</name>
<dbReference type="NCBIfam" id="TIGR04057">
    <property type="entry name" value="SusC_RagA_signa"/>
    <property type="match status" value="1"/>
</dbReference>
<comment type="subcellular location">
    <subcellularLocation>
        <location evidence="1 8">Cell outer membrane</location>
        <topology evidence="1 8">Multi-pass membrane protein</topology>
    </subcellularLocation>
</comment>
<dbReference type="Gene3D" id="2.40.170.20">
    <property type="entry name" value="TonB-dependent receptor, beta-barrel domain"/>
    <property type="match status" value="1"/>
</dbReference>
<dbReference type="PROSITE" id="PS52016">
    <property type="entry name" value="TONB_DEPENDENT_REC_3"/>
    <property type="match status" value="1"/>
</dbReference>
<evidence type="ECO:0000313" key="13">
    <source>
        <dbReference type="Proteomes" id="UP000018837"/>
    </source>
</evidence>
<dbReference type="InterPro" id="IPR037066">
    <property type="entry name" value="Plug_dom_sf"/>
</dbReference>
<evidence type="ECO:0000256" key="4">
    <source>
        <dbReference type="ARBA" id="ARBA00022692"/>
    </source>
</evidence>
<organism evidence="12 13">
    <name type="scientific">Tannerella sp. oral taxon BU063 isolate Cell 2</name>
    <dbReference type="NCBI Taxonomy" id="1411148"/>
    <lineage>
        <taxon>Bacteria</taxon>
        <taxon>Pseudomonadati</taxon>
        <taxon>Bacteroidota</taxon>
        <taxon>Bacteroidia</taxon>
        <taxon>Bacteroidales</taxon>
        <taxon>Tannerellaceae</taxon>
        <taxon>Tannerella</taxon>
    </lineage>
</organism>